<dbReference type="RefSeq" id="XP_068139593.1">
    <property type="nucleotide sequence ID" value="XM_068283492.1"/>
</dbReference>
<evidence type="ECO:0000313" key="2">
    <source>
        <dbReference type="EMBL" id="AOW07805.1"/>
    </source>
</evidence>
<sequence>MGLRSRLSTALLDVALKGLPDGAYPPSQLSKVRKYENFDSKIPCKDDDVIEIHSLILASQMVLLSFLFLNILYLINYNIIQENNFGIECKQNGVHWQHDGQSYEREELQELLYCRLPDQVGRSHRFVSLQREDTLEFPTANDVIIVTQMYDIPELFTQAMRRIKLEDIWMSIMLSTHGGR</sequence>
<reference evidence="2 3" key="1">
    <citation type="journal article" date="2016" name="PLoS ONE">
        <title>Sequence Assembly of Yarrowia lipolytica Strain W29/CLIB89 Shows Transposable Element Diversity.</title>
        <authorList>
            <person name="Magnan C."/>
            <person name="Yu J."/>
            <person name="Chang I."/>
            <person name="Jahn E."/>
            <person name="Kanomata Y."/>
            <person name="Wu J."/>
            <person name="Zeller M."/>
            <person name="Oakes M."/>
            <person name="Baldi P."/>
            <person name="Sandmeyer S."/>
        </authorList>
    </citation>
    <scope>NUCLEOTIDE SEQUENCE [LARGE SCALE GENOMIC DNA]</scope>
    <source>
        <strain evidence="3">CLIB89(W29)</strain>
    </source>
</reference>
<keyword evidence="1" id="KW-0472">Membrane</keyword>
<feature type="transmembrane region" description="Helical" evidence="1">
    <location>
        <begin position="55"/>
        <end position="75"/>
    </location>
</feature>
<dbReference type="EMBL" id="CP017558">
    <property type="protein sequence ID" value="AOW07805.1"/>
    <property type="molecule type" value="Genomic_DNA"/>
</dbReference>
<name>A0A1D8NQ97_YARLL</name>
<proteinExistence type="predicted"/>
<dbReference type="VEuPathDB" id="FungiDB:YALI1_F35508g"/>
<dbReference type="Proteomes" id="UP000182444">
    <property type="component" value="Chromosome 1F"/>
</dbReference>
<gene>
    <name evidence="2" type="ORF">YALI1_F35508g</name>
</gene>
<keyword evidence="1" id="KW-1133">Transmembrane helix</keyword>
<accession>A0A1D8NQ97</accession>
<evidence type="ECO:0000256" key="1">
    <source>
        <dbReference type="SAM" id="Phobius"/>
    </source>
</evidence>
<protein>
    <submittedName>
        <fullName evidence="2">Uncharacterized protein</fullName>
    </submittedName>
</protein>
<organism evidence="2 3">
    <name type="scientific">Yarrowia lipolytica</name>
    <name type="common">Candida lipolytica</name>
    <dbReference type="NCBI Taxonomy" id="4952"/>
    <lineage>
        <taxon>Eukaryota</taxon>
        <taxon>Fungi</taxon>
        <taxon>Dikarya</taxon>
        <taxon>Ascomycota</taxon>
        <taxon>Saccharomycotina</taxon>
        <taxon>Dipodascomycetes</taxon>
        <taxon>Dipodascales</taxon>
        <taxon>Dipodascales incertae sedis</taxon>
        <taxon>Yarrowia</taxon>
    </lineage>
</organism>
<keyword evidence="1" id="KW-0812">Transmembrane</keyword>
<evidence type="ECO:0000313" key="3">
    <source>
        <dbReference type="Proteomes" id="UP000182444"/>
    </source>
</evidence>
<dbReference type="AlphaFoldDB" id="A0A1D8NQ97"/>
<dbReference type="GeneID" id="94584071"/>